<dbReference type="GO" id="GO:0003723">
    <property type="term" value="F:RNA binding"/>
    <property type="evidence" value="ECO:0007669"/>
    <property type="project" value="EnsemblPlants"/>
</dbReference>
<proteinExistence type="inferred from homology"/>
<evidence type="ECO:0000256" key="1">
    <source>
        <dbReference type="ARBA" id="ARBA00004173"/>
    </source>
</evidence>
<dbReference type="InterPro" id="IPR002885">
    <property type="entry name" value="PPR_rpt"/>
</dbReference>
<dbReference type="InterPro" id="IPR011990">
    <property type="entry name" value="TPR-like_helical_dom_sf"/>
</dbReference>
<keyword evidence="3" id="KW-0677">Repeat</keyword>
<comment type="similarity">
    <text evidence="2">Belongs to the PPR family. P subfamily.</text>
</comment>
<dbReference type="OMA" id="FIEAYCH"/>
<feature type="repeat" description="PPR" evidence="5">
    <location>
        <begin position="282"/>
        <end position="316"/>
    </location>
</feature>
<feature type="repeat" description="PPR" evidence="5">
    <location>
        <begin position="387"/>
        <end position="421"/>
    </location>
</feature>
<dbReference type="GO" id="GO:0009507">
    <property type="term" value="C:chloroplast"/>
    <property type="evidence" value="ECO:0007669"/>
    <property type="project" value="TreeGrafter"/>
</dbReference>
<dbReference type="Gene3D" id="1.25.40.10">
    <property type="entry name" value="Tetratricopeptide repeat domain"/>
    <property type="match status" value="3"/>
</dbReference>
<dbReference type="EMBL" id="HG739087">
    <property type="protein sequence ID" value="CDO99090.1"/>
    <property type="molecule type" value="Genomic_DNA"/>
</dbReference>
<dbReference type="Proteomes" id="UP000295252">
    <property type="component" value="Chromosome V"/>
</dbReference>
<protein>
    <recommendedName>
        <fullName evidence="6">PROP1-like PPR domain-containing protein</fullName>
    </recommendedName>
</protein>
<dbReference type="OrthoDB" id="185373at2759"/>
<dbReference type="GO" id="GO:0031930">
    <property type="term" value="P:mitochondria-nucleus signaling pathway"/>
    <property type="evidence" value="ECO:0007669"/>
    <property type="project" value="TreeGrafter"/>
</dbReference>
<reference evidence="8" key="1">
    <citation type="journal article" date="2014" name="Science">
        <title>The coffee genome provides insight into the convergent evolution of caffeine biosynthesis.</title>
        <authorList>
            <person name="Denoeud F."/>
            <person name="Carretero-Paulet L."/>
            <person name="Dereeper A."/>
            <person name="Droc G."/>
            <person name="Guyot R."/>
            <person name="Pietrella M."/>
            <person name="Zheng C."/>
            <person name="Alberti A."/>
            <person name="Anthony F."/>
            <person name="Aprea G."/>
            <person name="Aury J.M."/>
            <person name="Bento P."/>
            <person name="Bernard M."/>
            <person name="Bocs S."/>
            <person name="Campa C."/>
            <person name="Cenci A."/>
            <person name="Combes M.C."/>
            <person name="Crouzillat D."/>
            <person name="Da Silva C."/>
            <person name="Daddiego L."/>
            <person name="De Bellis F."/>
            <person name="Dussert S."/>
            <person name="Garsmeur O."/>
            <person name="Gayraud T."/>
            <person name="Guignon V."/>
            <person name="Jahn K."/>
            <person name="Jamilloux V."/>
            <person name="Joet T."/>
            <person name="Labadie K."/>
            <person name="Lan T."/>
            <person name="Leclercq J."/>
            <person name="Lepelley M."/>
            <person name="Leroy T."/>
            <person name="Li L.T."/>
            <person name="Librado P."/>
            <person name="Lopez L."/>
            <person name="Munoz A."/>
            <person name="Noel B."/>
            <person name="Pallavicini A."/>
            <person name="Perrotta G."/>
            <person name="Poncet V."/>
            <person name="Pot D."/>
            <person name="Priyono X."/>
            <person name="Rigoreau M."/>
            <person name="Rouard M."/>
            <person name="Rozas J."/>
            <person name="Tranchant-Dubreuil C."/>
            <person name="VanBuren R."/>
            <person name="Zhang Q."/>
            <person name="Andrade A.C."/>
            <person name="Argout X."/>
            <person name="Bertrand B."/>
            <person name="de Kochko A."/>
            <person name="Graziosi G."/>
            <person name="Henry R.J."/>
            <person name="Jayarama X."/>
            <person name="Ming R."/>
            <person name="Nagai C."/>
            <person name="Rounsley S."/>
            <person name="Sankoff D."/>
            <person name="Giuliano G."/>
            <person name="Albert V.A."/>
            <person name="Wincker P."/>
            <person name="Lashermes P."/>
        </authorList>
    </citation>
    <scope>NUCLEOTIDE SEQUENCE [LARGE SCALE GENOMIC DNA]</scope>
    <source>
        <strain evidence="8">cv. DH200-94</strain>
    </source>
</reference>
<dbReference type="InterPro" id="IPR033443">
    <property type="entry name" value="PROP1-like_PPR_dom"/>
</dbReference>
<dbReference type="Gramene" id="CDO99090">
    <property type="protein sequence ID" value="CDO99090"/>
    <property type="gene ID" value="GSCOC_T00026116001"/>
</dbReference>
<dbReference type="InParanoid" id="A0A068TS10"/>
<evidence type="ECO:0000313" key="7">
    <source>
        <dbReference type="EMBL" id="CDO99090.1"/>
    </source>
</evidence>
<dbReference type="NCBIfam" id="TIGR00756">
    <property type="entry name" value="PPR"/>
    <property type="match status" value="8"/>
</dbReference>
<sequence length="574" mass="65819">MPSRLRLFHSFWHFRARISSSRFTTDVRYVSDGNHFLWNPFCTVAESVQVEDSVVVTVESPGLPHWVKSSNNEVNNVEDEEFVLPSVSDWIDSHELHRPGVDTESKVGDLSDSEADKISKILKSEFKSPDAVLEALNGCRVDVTEDLVKQILERFSFDWIPCLGFFRWAKLQGGFKLSPELYNLMVDNLGKLRKFDLMFDLVEEMRQLEGCITLVTISKVIRRLAKAGRFVDAIDVFRNLDQYGVPNDIYALNILVDALIKDRGVEHAEEVILEYKDIVSPNASTFNMLVHGWCRARKLEEARKTVGKMKRHGFNPDVVTYTCFIELYCRDKDFRKVDRKLKAMQELGLVPSVVTYTIIVTALGKAKEMNRALEFYEMMKQNGCVPDSSFYSTLIENLSKSGRLKDARELFEDMAKQGVDPDTLAYNTMIAASARHSEELDALMLLKQMEERQCKPDLQTYAPLLKMCCRLRRMKVLSFLLRHMFKNNISFDLGTYTLLVSGLCAHGNLNRACSFFEESVKRGFVPTDAMYRKLVKGLQEKGMEKEKERIEELMLQAKVQGSIDSSKSFIQVQE</sequence>
<feature type="repeat" description="PPR" evidence="5">
    <location>
        <begin position="317"/>
        <end position="351"/>
    </location>
</feature>
<keyword evidence="8" id="KW-1185">Reference proteome</keyword>
<evidence type="ECO:0000256" key="5">
    <source>
        <dbReference type="PROSITE-ProRule" id="PRU00708"/>
    </source>
</evidence>
<dbReference type="GO" id="GO:0005739">
    <property type="term" value="C:mitochondrion"/>
    <property type="evidence" value="ECO:0007669"/>
    <property type="project" value="UniProtKB-SubCell"/>
</dbReference>
<feature type="domain" description="PROP1-like PPR" evidence="6">
    <location>
        <begin position="361"/>
        <end position="508"/>
    </location>
</feature>
<dbReference type="PANTHER" id="PTHR47936">
    <property type="entry name" value="PPR_LONG DOMAIN-CONTAINING PROTEIN"/>
    <property type="match status" value="1"/>
</dbReference>
<evidence type="ECO:0000256" key="3">
    <source>
        <dbReference type="ARBA" id="ARBA00022737"/>
    </source>
</evidence>
<keyword evidence="4" id="KW-0496">Mitochondrion</keyword>
<dbReference type="PROSITE" id="PS51375">
    <property type="entry name" value="PPR"/>
    <property type="match status" value="6"/>
</dbReference>
<evidence type="ECO:0000256" key="2">
    <source>
        <dbReference type="ARBA" id="ARBA00007626"/>
    </source>
</evidence>
<evidence type="ECO:0000256" key="4">
    <source>
        <dbReference type="ARBA" id="ARBA00023128"/>
    </source>
</evidence>
<feature type="repeat" description="PPR" evidence="5">
    <location>
        <begin position="352"/>
        <end position="386"/>
    </location>
</feature>
<evidence type="ECO:0000259" key="6">
    <source>
        <dbReference type="Pfam" id="PF17177"/>
    </source>
</evidence>
<evidence type="ECO:0000313" key="8">
    <source>
        <dbReference type="Proteomes" id="UP000295252"/>
    </source>
</evidence>
<gene>
    <name evidence="7" type="ORF">GSCOC_T00026116001</name>
</gene>
<feature type="repeat" description="PPR" evidence="5">
    <location>
        <begin position="422"/>
        <end position="456"/>
    </location>
</feature>
<dbReference type="Pfam" id="PF17177">
    <property type="entry name" value="PPR_long"/>
    <property type="match status" value="1"/>
</dbReference>
<dbReference type="Pfam" id="PF13041">
    <property type="entry name" value="PPR_2"/>
    <property type="match status" value="1"/>
</dbReference>
<dbReference type="AlphaFoldDB" id="A0A068TS10"/>
<dbReference type="PhylomeDB" id="A0A068TS10"/>
<dbReference type="PANTHER" id="PTHR47936:SF1">
    <property type="entry name" value="PENTATRICOPEPTIDE REPEAT-CONTAINING PROTEIN GUN1, CHLOROPLASTIC"/>
    <property type="match status" value="1"/>
</dbReference>
<dbReference type="Pfam" id="PF10037">
    <property type="entry name" value="MRP-S27"/>
    <property type="match status" value="1"/>
</dbReference>
<comment type="subcellular location">
    <subcellularLocation>
        <location evidence="1">Mitochondrion</location>
    </subcellularLocation>
</comment>
<name>A0A068TS10_COFCA</name>
<feature type="repeat" description="PPR" evidence="5">
    <location>
        <begin position="492"/>
        <end position="526"/>
    </location>
</feature>
<accession>A0A068TS10</accession>
<organism evidence="7 8">
    <name type="scientific">Coffea canephora</name>
    <name type="common">Robusta coffee</name>
    <dbReference type="NCBI Taxonomy" id="49390"/>
    <lineage>
        <taxon>Eukaryota</taxon>
        <taxon>Viridiplantae</taxon>
        <taxon>Streptophyta</taxon>
        <taxon>Embryophyta</taxon>
        <taxon>Tracheophyta</taxon>
        <taxon>Spermatophyta</taxon>
        <taxon>Magnoliopsida</taxon>
        <taxon>eudicotyledons</taxon>
        <taxon>Gunneridae</taxon>
        <taxon>Pentapetalae</taxon>
        <taxon>asterids</taxon>
        <taxon>lamiids</taxon>
        <taxon>Gentianales</taxon>
        <taxon>Rubiaceae</taxon>
        <taxon>Ixoroideae</taxon>
        <taxon>Gardenieae complex</taxon>
        <taxon>Bertiereae - Coffeeae clade</taxon>
        <taxon>Coffeeae</taxon>
        <taxon>Coffea</taxon>
    </lineage>
</organism>
<dbReference type="GO" id="GO:0010019">
    <property type="term" value="P:chloroplast-nucleus signaling pathway"/>
    <property type="evidence" value="ECO:0007669"/>
    <property type="project" value="TreeGrafter"/>
</dbReference>
<dbReference type="InterPro" id="IPR034913">
    <property type="entry name" value="mS27/PTCD2"/>
</dbReference>